<proteinExistence type="predicted"/>
<feature type="region of interest" description="Disordered" evidence="1">
    <location>
        <begin position="1"/>
        <end position="24"/>
    </location>
</feature>
<accession>A0A6N7X9Y9</accession>
<gene>
    <name evidence="3" type="ORF">FYJ68_04415</name>
</gene>
<dbReference type="AlphaFoldDB" id="A0A6N7X9Y9"/>
<feature type="region of interest" description="Disordered" evidence="1">
    <location>
        <begin position="50"/>
        <end position="83"/>
    </location>
</feature>
<reference evidence="3 4" key="1">
    <citation type="submission" date="2019-08" db="EMBL/GenBank/DDBJ databases">
        <title>In-depth cultivation of the pig gut microbiome towards novel bacterial diversity and tailored functional studies.</title>
        <authorList>
            <person name="Wylensek D."/>
            <person name="Hitch T.C.A."/>
            <person name="Clavel T."/>
        </authorList>
    </citation>
    <scope>NUCLEOTIDE SEQUENCE [LARGE SCALE GENOMIC DNA]</scope>
    <source>
        <strain evidence="3 4">CA-Schmier-601-WT-1</strain>
    </source>
</reference>
<dbReference type="RefSeq" id="WP_154434327.1">
    <property type="nucleotide sequence ID" value="NZ_VUNC01000002.1"/>
</dbReference>
<feature type="region of interest" description="Disordered" evidence="1">
    <location>
        <begin position="157"/>
        <end position="178"/>
    </location>
</feature>
<comment type="caution">
    <text evidence="3">The sequence shown here is derived from an EMBL/GenBank/DDBJ whole genome shotgun (WGS) entry which is preliminary data.</text>
</comment>
<organism evidence="3 4">
    <name type="scientific">Olsenella porci</name>
    <dbReference type="NCBI Taxonomy" id="2652279"/>
    <lineage>
        <taxon>Bacteria</taxon>
        <taxon>Bacillati</taxon>
        <taxon>Actinomycetota</taxon>
        <taxon>Coriobacteriia</taxon>
        <taxon>Coriobacteriales</taxon>
        <taxon>Atopobiaceae</taxon>
        <taxon>Olsenella</taxon>
    </lineage>
</organism>
<dbReference type="Proteomes" id="UP000469325">
    <property type="component" value="Unassembled WGS sequence"/>
</dbReference>
<dbReference type="Pfam" id="PF20234">
    <property type="entry name" value="DUF6591"/>
    <property type="match status" value="2"/>
</dbReference>
<evidence type="ECO:0000256" key="1">
    <source>
        <dbReference type="SAM" id="MobiDB-lite"/>
    </source>
</evidence>
<evidence type="ECO:0000259" key="2">
    <source>
        <dbReference type="Pfam" id="PF20234"/>
    </source>
</evidence>
<feature type="domain" description="DUF6591" evidence="2">
    <location>
        <begin position="57"/>
        <end position="152"/>
    </location>
</feature>
<sequence length="364" mass="38216">MDWEVAGRPGEQGTSDGGVPKPHKGGKGRVVLIVVVALVAVFAVMRCTRPSNDASSKSLDWPTSGLATRLPGPDTNKGEVTTDDDKTLDATLAGYDDGKYDSYVKACQDKGFTVDEKKDSTSFEAYDGDGYHLRLSHFSSKEELSLTLEAPEELGTLTWPKSGAGSQVPAPKSTKGKIQNDSSTYFTATVGDTSKDDYAAYVESLVSAGFTVDYSKSDAVFTGKNSSGVKVRAEYAGNELMNVTASMPDDAAATDSSAGGSSNASTTSSADSSAVTASFKETMDAYEAFMNEYIDFVAKYNSASAADQASMAADYTSLLAKEADWVTKVSNLDDGSLSAADAAYYAEVTARVSKKAAEASVSVQ</sequence>
<keyword evidence="4" id="KW-1185">Reference proteome</keyword>
<dbReference type="EMBL" id="VUNC01000002">
    <property type="protein sequence ID" value="MST72352.1"/>
    <property type="molecule type" value="Genomic_DNA"/>
</dbReference>
<feature type="domain" description="DUF6591" evidence="2">
    <location>
        <begin position="153"/>
        <end position="359"/>
    </location>
</feature>
<protein>
    <recommendedName>
        <fullName evidence="2">DUF6591 domain-containing protein</fullName>
    </recommendedName>
</protein>
<name>A0A6N7X9Y9_9ACTN</name>
<evidence type="ECO:0000313" key="3">
    <source>
        <dbReference type="EMBL" id="MST72352.1"/>
    </source>
</evidence>
<evidence type="ECO:0000313" key="4">
    <source>
        <dbReference type="Proteomes" id="UP000469325"/>
    </source>
</evidence>
<dbReference type="InterPro" id="IPR046526">
    <property type="entry name" value="DUF6591"/>
</dbReference>